<keyword evidence="2" id="KW-1185">Reference proteome</keyword>
<dbReference type="Proteomes" id="UP001231649">
    <property type="component" value="Chromosome 16"/>
</dbReference>
<gene>
    <name evidence="1" type="ORF">PYW08_004162</name>
</gene>
<dbReference type="EMBL" id="CM056792">
    <property type="protein sequence ID" value="KAJ8721760.1"/>
    <property type="molecule type" value="Genomic_DNA"/>
</dbReference>
<evidence type="ECO:0000313" key="1">
    <source>
        <dbReference type="EMBL" id="KAJ8721760.1"/>
    </source>
</evidence>
<proteinExistence type="predicted"/>
<comment type="caution">
    <text evidence="1">The sequence shown here is derived from an EMBL/GenBank/DDBJ whole genome shotgun (WGS) entry which is preliminary data.</text>
</comment>
<accession>A0ACC2QP40</accession>
<evidence type="ECO:0000313" key="2">
    <source>
        <dbReference type="Proteomes" id="UP001231649"/>
    </source>
</evidence>
<reference evidence="1" key="1">
    <citation type="submission" date="2023-03" db="EMBL/GenBank/DDBJ databases">
        <title>Chromosome-level genomes of two armyworms, Mythimna separata and Mythimna loreyi, provide insights into the biosynthesis and reception of sex pheromones.</title>
        <authorList>
            <person name="Zhao H."/>
        </authorList>
    </citation>
    <scope>NUCLEOTIDE SEQUENCE</scope>
    <source>
        <strain evidence="1">BeijingLab</strain>
    </source>
</reference>
<name>A0ACC2QP40_9NEOP</name>
<protein>
    <submittedName>
        <fullName evidence="1">Uncharacterized protein</fullName>
    </submittedName>
</protein>
<organism evidence="1 2">
    <name type="scientific">Mythimna loreyi</name>
    <dbReference type="NCBI Taxonomy" id="667449"/>
    <lineage>
        <taxon>Eukaryota</taxon>
        <taxon>Metazoa</taxon>
        <taxon>Ecdysozoa</taxon>
        <taxon>Arthropoda</taxon>
        <taxon>Hexapoda</taxon>
        <taxon>Insecta</taxon>
        <taxon>Pterygota</taxon>
        <taxon>Neoptera</taxon>
        <taxon>Endopterygota</taxon>
        <taxon>Lepidoptera</taxon>
        <taxon>Glossata</taxon>
        <taxon>Ditrysia</taxon>
        <taxon>Noctuoidea</taxon>
        <taxon>Noctuidae</taxon>
        <taxon>Noctuinae</taxon>
        <taxon>Hadenini</taxon>
        <taxon>Mythimna</taxon>
    </lineage>
</organism>
<sequence>MFKCKRCDEQVNDGVKCTVCLGQFDFPCAGITETGWRKLGDRKLTWKCNSCKALAMSPRVGASTATSSDMEGVLAELKRLSVQMESLPVMMEDLRLINKELAELKSMRLAFSDVTSSIEGMKESLEFVHGSVKDLTSKVLVLEHEIDNLKKTKDDIVILQDRCRNLELQCRENKFLILGDFNQPNINWQVTADSEYLCPSNLHGPIQTTFCDTLTAGNLLQYNSHRNANDRILDLVLSNDEVTVNSSQSPLVEEDLHHKALCITAAFVQLHQLHVRPRVKFLYAQANFDAMNEEMMARDWQLELNNRSFEDAVNFFYDQKLLFRMASILLGTKVLSLK</sequence>